<evidence type="ECO:0000313" key="3">
    <source>
        <dbReference type="EMBL" id="KAF9478003.1"/>
    </source>
</evidence>
<feature type="transmembrane region" description="Helical" evidence="2">
    <location>
        <begin position="235"/>
        <end position="257"/>
    </location>
</feature>
<sequence>MAITAEESKLISIFIQTLLYGAYSVLFIITCWVLVAKRPHGHPINMTMFSIALIMFTLATMHIAVNYTRIIKAFVIFKDEPGGPGAFFNQLSEFTQIFGSTIYIAQTLVGDSVVLLRAYLVWGKRFYVIAFPTLLLFGSTVTGGGILYSFAKVEPQAEIFVVELSQWIVSFFSMTLATNIICTALVAYRIWYINIRSVSFSGKSLRPIMLLVIESGAIYSATLTSLLILYKTQSWFQYVLLDAISAIVGLVFSMIIVRIGLGLTSVSGESGDFGKVSTFRTTDPTVLCGSKATGIGEKTIEEFVASDRSGSPTNTGSYADSRSRNGSFGKLSAV</sequence>
<accession>A0A9P5YZL8</accession>
<feature type="transmembrane region" description="Helical" evidence="2">
    <location>
        <begin position="126"/>
        <end position="147"/>
    </location>
</feature>
<feature type="transmembrane region" description="Helical" evidence="2">
    <location>
        <begin position="47"/>
        <end position="65"/>
    </location>
</feature>
<feature type="transmembrane region" description="Helical" evidence="2">
    <location>
        <begin position="97"/>
        <end position="119"/>
    </location>
</feature>
<name>A0A9P5YZL8_9AGAR</name>
<feature type="transmembrane region" description="Helical" evidence="2">
    <location>
        <begin position="208"/>
        <end position="229"/>
    </location>
</feature>
<evidence type="ECO:0000256" key="1">
    <source>
        <dbReference type="SAM" id="MobiDB-lite"/>
    </source>
</evidence>
<feature type="transmembrane region" description="Helical" evidence="2">
    <location>
        <begin position="167"/>
        <end position="188"/>
    </location>
</feature>
<dbReference type="AlphaFoldDB" id="A0A9P5YZL8"/>
<feature type="transmembrane region" description="Helical" evidence="2">
    <location>
        <begin position="13"/>
        <end position="35"/>
    </location>
</feature>
<protein>
    <submittedName>
        <fullName evidence="3">Uncharacterized protein</fullName>
    </submittedName>
</protein>
<organism evidence="3 4">
    <name type="scientific">Pholiota conissans</name>
    <dbReference type="NCBI Taxonomy" id="109636"/>
    <lineage>
        <taxon>Eukaryota</taxon>
        <taxon>Fungi</taxon>
        <taxon>Dikarya</taxon>
        <taxon>Basidiomycota</taxon>
        <taxon>Agaricomycotina</taxon>
        <taxon>Agaricomycetes</taxon>
        <taxon>Agaricomycetidae</taxon>
        <taxon>Agaricales</taxon>
        <taxon>Agaricineae</taxon>
        <taxon>Strophariaceae</taxon>
        <taxon>Pholiota</taxon>
    </lineage>
</organism>
<keyword evidence="2" id="KW-0812">Transmembrane</keyword>
<keyword evidence="4" id="KW-1185">Reference proteome</keyword>
<gene>
    <name evidence="3" type="ORF">BDN70DRAFT_880537</name>
</gene>
<comment type="caution">
    <text evidence="3">The sequence shown here is derived from an EMBL/GenBank/DDBJ whole genome shotgun (WGS) entry which is preliminary data.</text>
</comment>
<reference evidence="3" key="1">
    <citation type="submission" date="2020-11" db="EMBL/GenBank/DDBJ databases">
        <authorList>
            <consortium name="DOE Joint Genome Institute"/>
            <person name="Ahrendt S."/>
            <person name="Riley R."/>
            <person name="Andreopoulos W."/>
            <person name="Labutti K."/>
            <person name="Pangilinan J."/>
            <person name="Ruiz-Duenas F.J."/>
            <person name="Barrasa J.M."/>
            <person name="Sanchez-Garcia M."/>
            <person name="Camarero S."/>
            <person name="Miyauchi S."/>
            <person name="Serrano A."/>
            <person name="Linde D."/>
            <person name="Babiker R."/>
            <person name="Drula E."/>
            <person name="Ayuso-Fernandez I."/>
            <person name="Pacheco R."/>
            <person name="Padilla G."/>
            <person name="Ferreira P."/>
            <person name="Barriuso J."/>
            <person name="Kellner H."/>
            <person name="Castanera R."/>
            <person name="Alfaro M."/>
            <person name="Ramirez L."/>
            <person name="Pisabarro A.G."/>
            <person name="Kuo A."/>
            <person name="Tritt A."/>
            <person name="Lipzen A."/>
            <person name="He G."/>
            <person name="Yan M."/>
            <person name="Ng V."/>
            <person name="Cullen D."/>
            <person name="Martin F."/>
            <person name="Rosso M.-N."/>
            <person name="Henrissat B."/>
            <person name="Hibbett D."/>
            <person name="Martinez A.T."/>
            <person name="Grigoriev I.V."/>
        </authorList>
    </citation>
    <scope>NUCLEOTIDE SEQUENCE</scope>
    <source>
        <strain evidence="3">CIRM-BRFM 674</strain>
    </source>
</reference>
<dbReference type="EMBL" id="MU155245">
    <property type="protein sequence ID" value="KAF9478003.1"/>
    <property type="molecule type" value="Genomic_DNA"/>
</dbReference>
<feature type="compositionally biased region" description="Polar residues" evidence="1">
    <location>
        <begin position="308"/>
        <end position="326"/>
    </location>
</feature>
<proteinExistence type="predicted"/>
<feature type="region of interest" description="Disordered" evidence="1">
    <location>
        <begin position="306"/>
        <end position="334"/>
    </location>
</feature>
<dbReference type="OrthoDB" id="3354175at2759"/>
<evidence type="ECO:0000256" key="2">
    <source>
        <dbReference type="SAM" id="Phobius"/>
    </source>
</evidence>
<dbReference type="Proteomes" id="UP000807469">
    <property type="component" value="Unassembled WGS sequence"/>
</dbReference>
<keyword evidence="2" id="KW-0472">Membrane</keyword>
<evidence type="ECO:0000313" key="4">
    <source>
        <dbReference type="Proteomes" id="UP000807469"/>
    </source>
</evidence>
<keyword evidence="2" id="KW-1133">Transmembrane helix</keyword>